<dbReference type="Pfam" id="PF13545">
    <property type="entry name" value="HTH_Crp_2"/>
    <property type="match status" value="1"/>
</dbReference>
<feature type="domain" description="HTH crp-type" evidence="4">
    <location>
        <begin position="148"/>
        <end position="222"/>
    </location>
</feature>
<evidence type="ECO:0000256" key="3">
    <source>
        <dbReference type="ARBA" id="ARBA00023163"/>
    </source>
</evidence>
<dbReference type="Proteomes" id="UP000186806">
    <property type="component" value="Unassembled WGS sequence"/>
</dbReference>
<dbReference type="InterPro" id="IPR018490">
    <property type="entry name" value="cNMP-bd_dom_sf"/>
</dbReference>
<proteinExistence type="predicted"/>
<dbReference type="InterPro" id="IPR012318">
    <property type="entry name" value="HTH_CRP"/>
</dbReference>
<dbReference type="SMART" id="SM00419">
    <property type="entry name" value="HTH_CRP"/>
    <property type="match status" value="1"/>
</dbReference>
<dbReference type="STRING" id="223900.GCA_000821045_02940"/>
<dbReference type="AlphaFoldDB" id="A0A1Q8T985"/>
<evidence type="ECO:0000313" key="6">
    <source>
        <dbReference type="Proteomes" id="UP000186806"/>
    </source>
</evidence>
<evidence type="ECO:0000259" key="4">
    <source>
        <dbReference type="PROSITE" id="PS51063"/>
    </source>
</evidence>
<sequence length="245" mass="28331">MSETDSCIIRHFRHYANLTESDEALLDSLEREPREVERGEALWQTDDPAGRFCTLSKGWAYSFRDMEDGSRQILEIYLPGDVIGLREFAFQERLAGVMMFDDGVVCDFPHRRLLEVFRESFTLSMIFFAVSSQQQALLTERLVNLARRSARQKVAHLIYEMYMRLQRIMPHATRRFRLPLSQQQLGDALGLTSVHISRTLSGFREDGLLIRERQWVELLDPDALAREAEFAGRYLRDGLGPIAGE</sequence>
<evidence type="ECO:0000256" key="1">
    <source>
        <dbReference type="ARBA" id="ARBA00023015"/>
    </source>
</evidence>
<dbReference type="PROSITE" id="PS51063">
    <property type="entry name" value="HTH_CRP_2"/>
    <property type="match status" value="1"/>
</dbReference>
<gene>
    <name evidence="5" type="ORF">BTW10_15280</name>
</gene>
<dbReference type="InterPro" id="IPR014710">
    <property type="entry name" value="RmlC-like_jellyroll"/>
</dbReference>
<evidence type="ECO:0000256" key="2">
    <source>
        <dbReference type="ARBA" id="ARBA00023125"/>
    </source>
</evidence>
<dbReference type="SMART" id="SM00100">
    <property type="entry name" value="cNMP"/>
    <property type="match status" value="1"/>
</dbReference>
<dbReference type="SUPFAM" id="SSF51206">
    <property type="entry name" value="cAMP-binding domain-like"/>
    <property type="match status" value="1"/>
</dbReference>
<organism evidence="5 6">
    <name type="scientific">Chromohalobacter japonicus</name>
    <dbReference type="NCBI Taxonomy" id="223900"/>
    <lineage>
        <taxon>Bacteria</taxon>
        <taxon>Pseudomonadati</taxon>
        <taxon>Pseudomonadota</taxon>
        <taxon>Gammaproteobacteria</taxon>
        <taxon>Oceanospirillales</taxon>
        <taxon>Halomonadaceae</taxon>
        <taxon>Chromohalobacter</taxon>
    </lineage>
</organism>
<dbReference type="Pfam" id="PF00027">
    <property type="entry name" value="cNMP_binding"/>
    <property type="match status" value="1"/>
</dbReference>
<protein>
    <submittedName>
        <fullName evidence="5">Crp/Fnr family transcriptional regulator</fullName>
    </submittedName>
</protein>
<dbReference type="SUPFAM" id="SSF46785">
    <property type="entry name" value="Winged helix' DNA-binding domain"/>
    <property type="match status" value="1"/>
</dbReference>
<dbReference type="Gene3D" id="2.60.120.10">
    <property type="entry name" value="Jelly Rolls"/>
    <property type="match status" value="1"/>
</dbReference>
<reference evidence="5 6" key="1">
    <citation type="submission" date="2016-12" db="EMBL/GenBank/DDBJ databases">
        <title>Draft genome sequences of strains Salinicola socius SMB35, Salinicola sp. MH3R3-1 and Chromohalobacter sp. SMB17 from the Verkhnekamsk potash mining region of Russia.</title>
        <authorList>
            <person name="Mavrodi D.V."/>
            <person name="Olsson B.E."/>
            <person name="Korsakova E.S."/>
            <person name="Pyankova A."/>
            <person name="Mavrodi O.V."/>
            <person name="Plotnikova E.G."/>
        </authorList>
    </citation>
    <scope>NUCLEOTIDE SEQUENCE [LARGE SCALE GENOMIC DNA]</scope>
    <source>
        <strain evidence="5 6">SMB17</strain>
    </source>
</reference>
<dbReference type="RefSeq" id="WP_075370147.1">
    <property type="nucleotide sequence ID" value="NZ_MSDQ01000039.1"/>
</dbReference>
<dbReference type="Gene3D" id="1.10.10.10">
    <property type="entry name" value="Winged helix-like DNA-binding domain superfamily/Winged helix DNA-binding domain"/>
    <property type="match status" value="1"/>
</dbReference>
<dbReference type="GO" id="GO:0003677">
    <property type="term" value="F:DNA binding"/>
    <property type="evidence" value="ECO:0007669"/>
    <property type="project" value="UniProtKB-KW"/>
</dbReference>
<evidence type="ECO:0000313" key="5">
    <source>
        <dbReference type="EMBL" id="OLO10243.1"/>
    </source>
</evidence>
<keyword evidence="1" id="KW-0805">Transcription regulation</keyword>
<name>A0A1Q8T985_9GAMM</name>
<accession>A0A1Q8T985</accession>
<keyword evidence="6" id="KW-1185">Reference proteome</keyword>
<dbReference type="EMBL" id="MSDQ01000039">
    <property type="protein sequence ID" value="OLO10243.1"/>
    <property type="molecule type" value="Genomic_DNA"/>
</dbReference>
<comment type="caution">
    <text evidence="5">The sequence shown here is derived from an EMBL/GenBank/DDBJ whole genome shotgun (WGS) entry which is preliminary data.</text>
</comment>
<dbReference type="PRINTS" id="PR00034">
    <property type="entry name" value="HTHCRP"/>
</dbReference>
<dbReference type="InterPro" id="IPR000595">
    <property type="entry name" value="cNMP-bd_dom"/>
</dbReference>
<dbReference type="InterPro" id="IPR036390">
    <property type="entry name" value="WH_DNA-bd_sf"/>
</dbReference>
<dbReference type="CDD" id="cd00038">
    <property type="entry name" value="CAP_ED"/>
    <property type="match status" value="1"/>
</dbReference>
<dbReference type="GO" id="GO:0006355">
    <property type="term" value="P:regulation of DNA-templated transcription"/>
    <property type="evidence" value="ECO:0007669"/>
    <property type="project" value="InterPro"/>
</dbReference>
<keyword evidence="2" id="KW-0238">DNA-binding</keyword>
<dbReference type="InterPro" id="IPR036388">
    <property type="entry name" value="WH-like_DNA-bd_sf"/>
</dbReference>
<keyword evidence="3" id="KW-0804">Transcription</keyword>